<name>A0A1N7RSZ5_9BURK</name>
<keyword evidence="9 12" id="KW-1133">Transmembrane helix</keyword>
<dbReference type="STRING" id="1247936.BN2475_140076"/>
<keyword evidence="8" id="KW-0249">Electron transport</keyword>
<dbReference type="GO" id="GO:0022904">
    <property type="term" value="P:respiratory electron transport chain"/>
    <property type="evidence" value="ECO:0007669"/>
    <property type="project" value="InterPro"/>
</dbReference>
<evidence type="ECO:0000256" key="5">
    <source>
        <dbReference type="ARBA" id="ARBA00022617"/>
    </source>
</evidence>
<evidence type="ECO:0000256" key="6">
    <source>
        <dbReference type="ARBA" id="ARBA00022692"/>
    </source>
</evidence>
<feature type="transmembrane region" description="Helical" evidence="12">
    <location>
        <begin position="38"/>
        <end position="58"/>
    </location>
</feature>
<feature type="transmembrane region" description="Helical" evidence="12">
    <location>
        <begin position="200"/>
        <end position="220"/>
    </location>
</feature>
<feature type="transmembrane region" description="Helical" evidence="12">
    <location>
        <begin position="146"/>
        <end position="170"/>
    </location>
</feature>
<dbReference type="NCBIfam" id="TIGR02125">
    <property type="entry name" value="CytB-hydogenase"/>
    <property type="match status" value="1"/>
</dbReference>
<evidence type="ECO:0000256" key="2">
    <source>
        <dbReference type="ARBA" id="ARBA00008622"/>
    </source>
</evidence>
<dbReference type="PANTHER" id="PTHR30485:SF0">
    <property type="entry name" value="NI_FE-HYDROGENASE 1 B-TYPE CYTOCHROME SUBUNIT-RELATED"/>
    <property type="match status" value="1"/>
</dbReference>
<evidence type="ECO:0000256" key="12">
    <source>
        <dbReference type="SAM" id="Phobius"/>
    </source>
</evidence>
<keyword evidence="10" id="KW-0408">Iron</keyword>
<evidence type="ECO:0000259" key="13">
    <source>
        <dbReference type="Pfam" id="PF01292"/>
    </source>
</evidence>
<dbReference type="FunFam" id="1.20.950.20:FF:000003">
    <property type="entry name" value="Ni/Fe-hydrogenase 1 b-type cytochrome subunit"/>
    <property type="match status" value="1"/>
</dbReference>
<evidence type="ECO:0000256" key="10">
    <source>
        <dbReference type="ARBA" id="ARBA00023004"/>
    </source>
</evidence>
<evidence type="ECO:0000256" key="8">
    <source>
        <dbReference type="ARBA" id="ARBA00022982"/>
    </source>
</evidence>
<evidence type="ECO:0000256" key="1">
    <source>
        <dbReference type="ARBA" id="ARBA00004651"/>
    </source>
</evidence>
<dbReference type="InterPro" id="IPR016174">
    <property type="entry name" value="Di-haem_cyt_TM"/>
</dbReference>
<dbReference type="InterPro" id="IPR051542">
    <property type="entry name" value="Hydrogenase_cytochrome"/>
</dbReference>
<evidence type="ECO:0000256" key="9">
    <source>
        <dbReference type="ARBA" id="ARBA00022989"/>
    </source>
</evidence>
<feature type="transmembrane region" description="Helical" evidence="12">
    <location>
        <begin position="79"/>
        <end position="98"/>
    </location>
</feature>
<keyword evidence="3" id="KW-0813">Transport</keyword>
<keyword evidence="7" id="KW-0479">Metal-binding</keyword>
<proteinExistence type="inferred from homology"/>
<dbReference type="Pfam" id="PF01292">
    <property type="entry name" value="Ni_hydr_CYTB"/>
    <property type="match status" value="1"/>
</dbReference>
<protein>
    <submittedName>
        <fullName evidence="14">Hydrogenase 1, b-type cytochrome subunit</fullName>
    </submittedName>
</protein>
<feature type="domain" description="Cytochrome b561 bacterial/Ni-hydrogenase" evidence="13">
    <location>
        <begin position="31"/>
        <end position="237"/>
    </location>
</feature>
<dbReference type="AlphaFoldDB" id="A0A1N7RSZ5"/>
<dbReference type="GO" id="GO:0009055">
    <property type="term" value="F:electron transfer activity"/>
    <property type="evidence" value="ECO:0007669"/>
    <property type="project" value="InterPro"/>
</dbReference>
<dbReference type="SUPFAM" id="SSF81342">
    <property type="entry name" value="Transmembrane di-heme cytochromes"/>
    <property type="match status" value="1"/>
</dbReference>
<evidence type="ECO:0000313" key="14">
    <source>
        <dbReference type="EMBL" id="SIT38233.1"/>
    </source>
</evidence>
<evidence type="ECO:0000313" key="15">
    <source>
        <dbReference type="Proteomes" id="UP000187012"/>
    </source>
</evidence>
<comment type="subcellular location">
    <subcellularLocation>
        <location evidence="1">Cell membrane</location>
        <topology evidence="1">Multi-pass membrane protein</topology>
    </subcellularLocation>
</comment>
<dbReference type="PRINTS" id="PR00161">
    <property type="entry name" value="NIHGNASECYTB"/>
</dbReference>
<keyword evidence="4" id="KW-1003">Cell membrane</keyword>
<dbReference type="PROSITE" id="PS00883">
    <property type="entry name" value="NI_HGENASE_CYTB_2"/>
    <property type="match status" value="1"/>
</dbReference>
<dbReference type="PANTHER" id="PTHR30485">
    <property type="entry name" value="NI/FE-HYDROGENASE 1 B-TYPE CYTOCHROME SUBUNIT"/>
    <property type="match status" value="1"/>
</dbReference>
<keyword evidence="6 12" id="KW-0812">Transmembrane</keyword>
<evidence type="ECO:0000256" key="7">
    <source>
        <dbReference type="ARBA" id="ARBA00022723"/>
    </source>
</evidence>
<keyword evidence="11 12" id="KW-0472">Membrane</keyword>
<comment type="similarity">
    <text evidence="2">Belongs to the HupC/HyaC/HydC family.</text>
</comment>
<dbReference type="InterPro" id="IPR000516">
    <property type="entry name" value="Ni-dep_Hydgase_cyt-B"/>
</dbReference>
<dbReference type="GO" id="GO:0005506">
    <property type="term" value="F:iron ion binding"/>
    <property type="evidence" value="ECO:0007669"/>
    <property type="project" value="InterPro"/>
</dbReference>
<reference evidence="14 15" key="1">
    <citation type="submission" date="2016-12" db="EMBL/GenBank/DDBJ databases">
        <authorList>
            <person name="Song W.-J."/>
            <person name="Kurnit D.M."/>
        </authorList>
    </citation>
    <scope>NUCLEOTIDE SEQUENCE [LARGE SCALE GENOMIC DNA]</scope>
    <source>
        <strain evidence="14 15">STM7296</strain>
    </source>
</reference>
<accession>A0A1N7RSZ5</accession>
<sequence>MGFSTSGDQTNAKCRVGSDEGNVVAIKALYVYEAPVRIWHWINAAAIIVLAVTGYLVGSPISTSPGEASAHFGMDYIRFLHFSAAYAFAIGMLLRIYWAFLGNRHAHEMFYVPIFSREYWKDFASMLRWYAFLSKRPNRYIGHNPLARFAMFFVFVLASIFMMLTGFALYGEGEQGGSWQDRLFGRVVPLLGEPQSVHTWHHLGMWAITAFVILHIYTAVREDIMGRQSVVSTMVSGYRTFKD</sequence>
<dbReference type="EMBL" id="CYGX02000014">
    <property type="protein sequence ID" value="SIT38233.1"/>
    <property type="molecule type" value="Genomic_DNA"/>
</dbReference>
<evidence type="ECO:0000256" key="3">
    <source>
        <dbReference type="ARBA" id="ARBA00022448"/>
    </source>
</evidence>
<evidence type="ECO:0000256" key="4">
    <source>
        <dbReference type="ARBA" id="ARBA00022475"/>
    </source>
</evidence>
<organism evidence="14 15">
    <name type="scientific">Paraburkholderia ribeironis</name>
    <dbReference type="NCBI Taxonomy" id="1247936"/>
    <lineage>
        <taxon>Bacteria</taxon>
        <taxon>Pseudomonadati</taxon>
        <taxon>Pseudomonadota</taxon>
        <taxon>Betaproteobacteria</taxon>
        <taxon>Burkholderiales</taxon>
        <taxon>Burkholderiaceae</taxon>
        <taxon>Paraburkholderia</taxon>
    </lineage>
</organism>
<dbReference type="Proteomes" id="UP000187012">
    <property type="component" value="Unassembled WGS sequence"/>
</dbReference>
<dbReference type="GO" id="GO:0005886">
    <property type="term" value="C:plasma membrane"/>
    <property type="evidence" value="ECO:0007669"/>
    <property type="project" value="UniProtKB-SubCell"/>
</dbReference>
<dbReference type="OrthoDB" id="197262at2"/>
<gene>
    <name evidence="14" type="primary">hyaC</name>
    <name evidence="14" type="ORF">BN2475_140076</name>
</gene>
<dbReference type="RefSeq" id="WP_094778939.1">
    <property type="nucleotide sequence ID" value="NZ_CYGX02000014.1"/>
</dbReference>
<dbReference type="Gene3D" id="1.20.950.20">
    <property type="entry name" value="Transmembrane di-heme cytochromes, Chain C"/>
    <property type="match status" value="1"/>
</dbReference>
<dbReference type="InterPro" id="IPR011577">
    <property type="entry name" value="Cyt_b561_bac/Ni-Hgenase"/>
</dbReference>
<evidence type="ECO:0000256" key="11">
    <source>
        <dbReference type="ARBA" id="ARBA00023136"/>
    </source>
</evidence>
<dbReference type="GO" id="GO:0020037">
    <property type="term" value="F:heme binding"/>
    <property type="evidence" value="ECO:0007669"/>
    <property type="project" value="TreeGrafter"/>
</dbReference>
<keyword evidence="15" id="KW-1185">Reference proteome</keyword>
<keyword evidence="5" id="KW-0349">Heme</keyword>